<proteinExistence type="inferred from homology"/>
<keyword evidence="3" id="KW-1185">Reference proteome</keyword>
<dbReference type="OrthoDB" id="9777133at2"/>
<dbReference type="Proteomes" id="UP000031366">
    <property type="component" value="Unassembled WGS sequence"/>
</dbReference>
<dbReference type="HAMAP" id="MF_00652">
    <property type="entry name" value="UPF0246"/>
    <property type="match status" value="1"/>
</dbReference>
<dbReference type="InterPro" id="IPR005583">
    <property type="entry name" value="YaaA"/>
</dbReference>
<evidence type="ECO:0000313" key="3">
    <source>
        <dbReference type="Proteomes" id="UP000031366"/>
    </source>
</evidence>
<dbReference type="GO" id="GO:0033194">
    <property type="term" value="P:response to hydroperoxide"/>
    <property type="evidence" value="ECO:0007669"/>
    <property type="project" value="TreeGrafter"/>
</dbReference>
<sequence length="253" mass="29356">MITIISPAKSLNFNSTLMLEKSTEPRFLIQCNELIDELKTMDSYEIMKLMKVSKNIADLNIDRFNKFKESNKVKQAIFAYNGQVYKSMNPVDFSEEEIEFAQSHLRIISGLYGILKPLDLIKEYRLEMSTKLKNSYGDNLYKFWGEKITSALAEEIKDHSEKTIVNLASEEYSKSIDLNKLSEEYKILNIVFKENRNGEYKVIGVKAKAARGLMVSYIIKNHIDKVEEIKDFDTDGYSFNSKLSNKDTWVFTR</sequence>
<gene>
    <name evidence="2" type="ORF">U732_431</name>
</gene>
<name>A0A0C1QVB9_9CLOT</name>
<dbReference type="STRING" id="29341.RSJ17_04945"/>
<organism evidence="2 3">
    <name type="scientific">Clostridium argentinense CDC 2741</name>
    <dbReference type="NCBI Taxonomy" id="1418104"/>
    <lineage>
        <taxon>Bacteria</taxon>
        <taxon>Bacillati</taxon>
        <taxon>Bacillota</taxon>
        <taxon>Clostridia</taxon>
        <taxon>Eubacteriales</taxon>
        <taxon>Clostridiaceae</taxon>
        <taxon>Clostridium</taxon>
    </lineage>
</organism>
<dbReference type="Pfam" id="PF03883">
    <property type="entry name" value="H2O2_YaaD"/>
    <property type="match status" value="1"/>
</dbReference>
<evidence type="ECO:0000256" key="1">
    <source>
        <dbReference type="HAMAP-Rule" id="MF_00652"/>
    </source>
</evidence>
<dbReference type="EMBL" id="AYSO01000020">
    <property type="protein sequence ID" value="KIE44947.1"/>
    <property type="molecule type" value="Genomic_DNA"/>
</dbReference>
<accession>A0A0C1QVB9</accession>
<dbReference type="GO" id="GO:0005829">
    <property type="term" value="C:cytosol"/>
    <property type="evidence" value="ECO:0007669"/>
    <property type="project" value="TreeGrafter"/>
</dbReference>
<dbReference type="NCBIfam" id="NF002542">
    <property type="entry name" value="PRK02101.1-3"/>
    <property type="match status" value="1"/>
</dbReference>
<dbReference type="RefSeq" id="WP_039636290.1">
    <property type="nucleotide sequence ID" value="NZ_AYSO01000020.1"/>
</dbReference>
<dbReference type="AlphaFoldDB" id="A0A0C1QVB9"/>
<comment type="caution">
    <text evidence="2">The sequence shown here is derived from an EMBL/GenBank/DDBJ whole genome shotgun (WGS) entry which is preliminary data.</text>
</comment>
<protein>
    <recommendedName>
        <fullName evidence="1">UPF0246 protein U732_431</fullName>
    </recommendedName>
</protein>
<dbReference type="PANTHER" id="PTHR30283:SF4">
    <property type="entry name" value="PEROXIDE STRESS RESISTANCE PROTEIN YAAA"/>
    <property type="match status" value="1"/>
</dbReference>
<evidence type="ECO:0000313" key="2">
    <source>
        <dbReference type="EMBL" id="KIE44947.1"/>
    </source>
</evidence>
<reference evidence="2 3" key="1">
    <citation type="journal article" date="2015" name="Infect. Genet. Evol.">
        <title>Genomic sequences of six botulinum neurotoxin-producing strains representing three clostridial species illustrate the mobility and diversity of botulinum neurotoxin genes.</title>
        <authorList>
            <person name="Smith T.J."/>
            <person name="Hill K.K."/>
            <person name="Xie G."/>
            <person name="Foley B.T."/>
            <person name="Williamson C.H."/>
            <person name="Foster J.T."/>
            <person name="Johnson S.L."/>
            <person name="Chertkov O."/>
            <person name="Teshima H."/>
            <person name="Gibbons H.S."/>
            <person name="Johnsky L.A."/>
            <person name="Karavis M.A."/>
            <person name="Smith L.A."/>
        </authorList>
    </citation>
    <scope>NUCLEOTIDE SEQUENCE [LARGE SCALE GENOMIC DNA]</scope>
    <source>
        <strain evidence="2 3">CDC 2741</strain>
    </source>
</reference>
<dbReference type="PANTHER" id="PTHR30283">
    <property type="entry name" value="PEROXIDE STRESS RESPONSE PROTEIN YAAA"/>
    <property type="match status" value="1"/>
</dbReference>
<comment type="similarity">
    <text evidence="1">Belongs to the UPF0246 family.</text>
</comment>